<feature type="compositionally biased region" description="Basic and acidic residues" evidence="2">
    <location>
        <begin position="812"/>
        <end position="893"/>
    </location>
</feature>
<feature type="compositionally biased region" description="Basic and acidic residues" evidence="2">
    <location>
        <begin position="178"/>
        <end position="203"/>
    </location>
</feature>
<feature type="compositionally biased region" description="Acidic residues" evidence="2">
    <location>
        <begin position="663"/>
        <end position="672"/>
    </location>
</feature>
<feature type="compositionally biased region" description="Polar residues" evidence="2">
    <location>
        <begin position="261"/>
        <end position="271"/>
    </location>
</feature>
<dbReference type="PANTHER" id="PTHR24149:SF14">
    <property type="entry name" value="ANKYRIN REPEAT DOMAIN 12"/>
    <property type="match status" value="1"/>
</dbReference>
<dbReference type="RefSeq" id="XP_033520134.1">
    <property type="nucleotide sequence ID" value="XM_033668850.1"/>
</dbReference>
<evidence type="ECO:0000259" key="3">
    <source>
        <dbReference type="Pfam" id="PF24513"/>
    </source>
</evidence>
<dbReference type="PROSITE" id="PS50297">
    <property type="entry name" value="ANK_REP_REGION"/>
    <property type="match status" value="1"/>
</dbReference>
<protein>
    <submittedName>
        <fullName evidence="5">Uncharacterized protein</fullName>
    </submittedName>
</protein>
<name>A0A6A6A162_9PLEO</name>
<dbReference type="EMBL" id="ML977515">
    <property type="protein sequence ID" value="KAF2125742.1"/>
    <property type="molecule type" value="Genomic_DNA"/>
</dbReference>
<keyword evidence="1" id="KW-0040">ANK repeat</keyword>
<feature type="compositionally biased region" description="Basic and acidic residues" evidence="2">
    <location>
        <begin position="545"/>
        <end position="583"/>
    </location>
</feature>
<feature type="repeat" description="ANK" evidence="1">
    <location>
        <begin position="333"/>
        <end position="365"/>
    </location>
</feature>
<dbReference type="Gene3D" id="1.25.40.20">
    <property type="entry name" value="Ankyrin repeat-containing domain"/>
    <property type="match status" value="2"/>
</dbReference>
<dbReference type="Pfam" id="PF24513">
    <property type="entry name" value="DUF7593"/>
    <property type="match status" value="1"/>
</dbReference>
<proteinExistence type="predicted"/>
<accession>A0A6A6A162</accession>
<feature type="compositionally biased region" description="Low complexity" evidence="2">
    <location>
        <begin position="124"/>
        <end position="134"/>
    </location>
</feature>
<dbReference type="Pfam" id="PF24521">
    <property type="entry name" value="Ank_KRIT1"/>
    <property type="match status" value="1"/>
</dbReference>
<feature type="compositionally biased region" description="Basic and acidic residues" evidence="2">
    <location>
        <begin position="704"/>
        <end position="713"/>
    </location>
</feature>
<dbReference type="OrthoDB" id="194358at2759"/>
<dbReference type="PANTHER" id="PTHR24149">
    <property type="entry name" value="ANKYRIN REPEAT DOMAIN-CONTAINING PROTEIN 12"/>
    <property type="match status" value="1"/>
</dbReference>
<evidence type="ECO:0000259" key="4">
    <source>
        <dbReference type="Pfam" id="PF24521"/>
    </source>
</evidence>
<evidence type="ECO:0000256" key="1">
    <source>
        <dbReference type="PROSITE-ProRule" id="PRU00023"/>
    </source>
</evidence>
<dbReference type="InterPro" id="IPR002110">
    <property type="entry name" value="Ankyrin_rpt"/>
</dbReference>
<dbReference type="Proteomes" id="UP000799771">
    <property type="component" value="Unassembled WGS sequence"/>
</dbReference>
<dbReference type="InterPro" id="IPR056485">
    <property type="entry name" value="ARM_KRIT1"/>
</dbReference>
<sequence>MTSNALPALNAPALAPGSRDARLRSPCSPLPVSAPSTKEPHHHHPHDDDQNESEAETVVLDGNRGTSLIKTERDDDDDDDVHVARLRSIKEESRASSPQLNGRRRSSEGKANGTRHGSDRDGKSPIPTSPSSRTTSRHTKDTSPSDSAKSPIQTTLSPVQHTARGRSASTVENRKRKLREDSFPKAAEPPRQKAKTEVPKDLRQPNSPALPGFGRAHKRSQSTQSVISGVAGRKRREITALSLSTDHKHWSDSSSENSSSPRLAQTPNPVQHTRLKRSSHRAMTSPARTMAPTRKTDRFGATRLARESEKGDLDAVKAAYEEAPDSKDQLDFAGIAPLQKAALHGWTEVVEYLIRKGCRTDCESNDRDTPLIDAVENGHLQVVKLLLNQGRVNPHHQNKKGQRAIDVLDYEDDDAEEMERELKEAMRREVDISSINDQELCAPKEAKSAPRLLYNEYNVETLIEKAGDGDIIAVGELINSNIRPNITCGVAAARGGHYDILSILLASGLKADPDPSKHPETPMTVAIGRGHLKIIQLILEQDHFDPTRRNKEGKTYYEISEERRGPKWEQEREMLKRACDEHRLTHKSPRRTRKEAPNTSAVRMKRRSPPRRERSESPRSEPRTATLTKSSSMAAAPQKSRRLLSGKEMANREGKRRKRVVDDETSEEESEEDVRPPTRKVKPRSYSEGEEGDETKPVKATLKARSDDNDSTRRTVPPRNHSDESDEDYVTKPPTKVRSKPKTASAKPTPEIDSPDERKPVKNKIKYKTMEDKIRKRRLSDASTDGFCRKRTPTASAKSTPAPPERIATPEVVRERRQEEQRLELEAKRKAAEAEAQKREEEEIARKAAEEEETRKQAEADAEAKRQAEDARKREEEEAHQQAEDEAKRQEQLAARQDRLSKLPLAIRRACELGTDRPLHFSGEQLGVSVVFLPLLYATSDDLCSPDALPDKTYICSFQLVGILGLPELDLAHLPSPYSEWHRIPVTQEQRQAILRQYDDALLAQDLRFPVEGALDYDYSKIQASIKEAQNQFLTMEGLYWIEESLLGSEVEKVEFLRPLLDDIKKRRVHLATPSRSDTAKKEHKPRKSIMDLFAVSKEVNGGGVTVNGDG</sequence>
<keyword evidence="6" id="KW-1185">Reference proteome</keyword>
<dbReference type="GeneID" id="54409282"/>
<feature type="repeat" description="ANK" evidence="1">
    <location>
        <begin position="366"/>
        <end position="390"/>
    </location>
</feature>
<feature type="compositionally biased region" description="Basic residues" evidence="2">
    <location>
        <begin position="584"/>
        <end position="593"/>
    </location>
</feature>
<evidence type="ECO:0000313" key="5">
    <source>
        <dbReference type="EMBL" id="KAF2125742.1"/>
    </source>
</evidence>
<feature type="region of interest" description="Disordered" evidence="2">
    <location>
        <begin position="1"/>
        <end position="296"/>
    </location>
</feature>
<feature type="compositionally biased region" description="Basic and acidic residues" evidence="2">
    <location>
        <begin position="610"/>
        <end position="622"/>
    </location>
</feature>
<gene>
    <name evidence="5" type="ORF">P153DRAFT_369741</name>
</gene>
<feature type="domain" description="DUF7593" evidence="3">
    <location>
        <begin position="899"/>
        <end position="1054"/>
    </location>
</feature>
<evidence type="ECO:0000256" key="2">
    <source>
        <dbReference type="SAM" id="MobiDB-lite"/>
    </source>
</evidence>
<dbReference type="InterPro" id="IPR056015">
    <property type="entry name" value="DUF7593"/>
</dbReference>
<evidence type="ECO:0000313" key="6">
    <source>
        <dbReference type="Proteomes" id="UP000799771"/>
    </source>
</evidence>
<dbReference type="InterPro" id="IPR053210">
    <property type="entry name" value="ANKRD12"/>
</dbReference>
<reference evidence="5" key="1">
    <citation type="journal article" date="2020" name="Stud. Mycol.">
        <title>101 Dothideomycetes genomes: a test case for predicting lifestyles and emergence of pathogens.</title>
        <authorList>
            <person name="Haridas S."/>
            <person name="Albert R."/>
            <person name="Binder M."/>
            <person name="Bloem J."/>
            <person name="Labutti K."/>
            <person name="Salamov A."/>
            <person name="Andreopoulos B."/>
            <person name="Baker S."/>
            <person name="Barry K."/>
            <person name="Bills G."/>
            <person name="Bluhm B."/>
            <person name="Cannon C."/>
            <person name="Castanera R."/>
            <person name="Culley D."/>
            <person name="Daum C."/>
            <person name="Ezra D."/>
            <person name="Gonzalez J."/>
            <person name="Henrissat B."/>
            <person name="Kuo A."/>
            <person name="Liang C."/>
            <person name="Lipzen A."/>
            <person name="Lutzoni F."/>
            <person name="Magnuson J."/>
            <person name="Mondo S."/>
            <person name="Nolan M."/>
            <person name="Ohm R."/>
            <person name="Pangilinan J."/>
            <person name="Park H.-J."/>
            <person name="Ramirez L."/>
            <person name="Alfaro M."/>
            <person name="Sun H."/>
            <person name="Tritt A."/>
            <person name="Yoshinaga Y."/>
            <person name="Zwiers L.-H."/>
            <person name="Turgeon B."/>
            <person name="Goodwin S."/>
            <person name="Spatafora J."/>
            <person name="Crous P."/>
            <person name="Grigoriev I."/>
        </authorList>
    </citation>
    <scope>NUCLEOTIDE SEQUENCE</scope>
    <source>
        <strain evidence="5">CBS 119687</strain>
    </source>
</reference>
<dbReference type="InterPro" id="IPR036770">
    <property type="entry name" value="Ankyrin_rpt-contain_sf"/>
</dbReference>
<organism evidence="5 6">
    <name type="scientific">Dothidotthia symphoricarpi CBS 119687</name>
    <dbReference type="NCBI Taxonomy" id="1392245"/>
    <lineage>
        <taxon>Eukaryota</taxon>
        <taxon>Fungi</taxon>
        <taxon>Dikarya</taxon>
        <taxon>Ascomycota</taxon>
        <taxon>Pezizomycotina</taxon>
        <taxon>Dothideomycetes</taxon>
        <taxon>Pleosporomycetidae</taxon>
        <taxon>Pleosporales</taxon>
        <taxon>Dothidotthiaceae</taxon>
        <taxon>Dothidotthia</taxon>
    </lineage>
</organism>
<dbReference type="Pfam" id="PF12796">
    <property type="entry name" value="Ank_2"/>
    <property type="match status" value="1"/>
</dbReference>
<feature type="compositionally biased region" description="Polar residues" evidence="2">
    <location>
        <begin position="144"/>
        <end position="160"/>
    </location>
</feature>
<dbReference type="PROSITE" id="PS50088">
    <property type="entry name" value="ANK_REPEAT"/>
    <property type="match status" value="2"/>
</dbReference>
<feature type="domain" description="KRIT1 ARM-repeats" evidence="4">
    <location>
        <begin position="450"/>
        <end position="582"/>
    </location>
</feature>
<dbReference type="GO" id="GO:0005654">
    <property type="term" value="C:nucleoplasm"/>
    <property type="evidence" value="ECO:0007669"/>
    <property type="project" value="TreeGrafter"/>
</dbReference>
<dbReference type="SUPFAM" id="SSF48403">
    <property type="entry name" value="Ankyrin repeat"/>
    <property type="match status" value="1"/>
</dbReference>
<feature type="compositionally biased region" description="Low complexity" evidence="2">
    <location>
        <begin position="1"/>
        <end position="16"/>
    </location>
</feature>
<dbReference type="AlphaFoldDB" id="A0A6A6A162"/>
<feature type="region of interest" description="Disordered" evidence="2">
    <location>
        <begin position="545"/>
        <end position="893"/>
    </location>
</feature>
<dbReference type="SMART" id="SM00248">
    <property type="entry name" value="ANK"/>
    <property type="match status" value="4"/>
</dbReference>